<comment type="catalytic activity">
    <reaction evidence="5 7">
        <text>meso-2,6-diaminopimelate + H(+) = L-lysine + CO2</text>
        <dbReference type="Rhea" id="RHEA:15101"/>
        <dbReference type="ChEBI" id="CHEBI:15378"/>
        <dbReference type="ChEBI" id="CHEBI:16526"/>
        <dbReference type="ChEBI" id="CHEBI:32551"/>
        <dbReference type="ChEBI" id="CHEBI:57791"/>
        <dbReference type="EC" id="4.1.1.20"/>
    </reaction>
</comment>
<evidence type="ECO:0000256" key="4">
    <source>
        <dbReference type="ARBA" id="ARBA00023239"/>
    </source>
</evidence>
<sequence length="447" mass="47295">MADPTVFTTPDPTVRELLATHSNLSLDVRSGLMLDGVPLQAIADEVGTPCWVMSADTLRKRATKLQNAMKAAGLSVSAHFAVKSNDHLAVLSIVSQAGMGADVVSGGELIKARKAGIPASRIVFSGVGKTDAELRLALQEGIAQINVESAEELEILSGVASSMGREIDVALRVNPDVDAKTHAKITTGIAGNKFGIPYDEALGLYRLASELPGLRPVGYAVHIGSQILTMEPYRAAYARIAELVRTTRQAGLPVTVVDCGGGLGICYRDEGEGSPEALAGVIRSELGDLDVRLAIEPGRWIAAPAGVLLASVILRKKVTDGSPFIILDAAMNDLLRPSLYEAWHGILPLSAHDAVLTPEEASVVGPVCETGDTFAQGRSLPPLQRGARVAILDTGAYGAVMSSTYNARPLAAEVLVEGDRWSVIRPRQKVEDLWANEIMSEGMRVEA</sequence>
<evidence type="ECO:0000256" key="3">
    <source>
        <dbReference type="ARBA" id="ARBA00022898"/>
    </source>
</evidence>
<dbReference type="SUPFAM" id="SSF51419">
    <property type="entry name" value="PLP-binding barrel"/>
    <property type="match status" value="1"/>
</dbReference>
<comment type="pathway">
    <text evidence="5 7">Amino-acid biosynthesis; L-lysine biosynthesis via DAP pathway; L-lysine from DL-2,6-diaminopimelate: step 1/1.</text>
</comment>
<dbReference type="InterPro" id="IPR009006">
    <property type="entry name" value="Ala_racemase/Decarboxylase_C"/>
</dbReference>
<dbReference type="PRINTS" id="PR01179">
    <property type="entry name" value="ODADCRBXLASE"/>
</dbReference>
<accession>A0ABS8VUV9</accession>
<dbReference type="InterPro" id="IPR022653">
    <property type="entry name" value="De-COase2_pyr-phos_BS"/>
</dbReference>
<dbReference type="InterPro" id="IPR022657">
    <property type="entry name" value="De-COase2_CS"/>
</dbReference>
<keyword evidence="4 5" id="KW-0456">Lyase</keyword>
<evidence type="ECO:0000313" key="10">
    <source>
        <dbReference type="Proteomes" id="UP001521074"/>
    </source>
</evidence>
<feature type="binding site" evidence="5">
    <location>
        <position position="397"/>
    </location>
    <ligand>
        <name>substrate</name>
    </ligand>
</feature>
<feature type="domain" description="Orn/DAP/Arg decarboxylase 2 N-terminal" evidence="8">
    <location>
        <begin position="58"/>
        <end position="303"/>
    </location>
</feature>
<keyword evidence="3 5" id="KW-0663">Pyridoxal phosphate</keyword>
<keyword evidence="2 5" id="KW-0210">Decarboxylase</keyword>
<dbReference type="PANTHER" id="PTHR43727:SF2">
    <property type="entry name" value="GROUP IV DECARBOXYLASE"/>
    <property type="match status" value="1"/>
</dbReference>
<feature type="binding site" evidence="5">
    <location>
        <position position="369"/>
    </location>
    <ligand>
        <name>substrate</name>
    </ligand>
</feature>
<dbReference type="EC" id="4.1.1.20" evidence="5 6"/>
<dbReference type="PRINTS" id="PR01181">
    <property type="entry name" value="DAPDCRBXLASE"/>
</dbReference>
<name>A0ABS8VUV9_9PROT</name>
<dbReference type="PROSITE" id="PS00878">
    <property type="entry name" value="ODR_DC_2_1"/>
    <property type="match status" value="1"/>
</dbReference>
<feature type="binding site" evidence="5">
    <location>
        <begin position="296"/>
        <end position="299"/>
    </location>
    <ligand>
        <name>pyridoxal 5'-phosphate</name>
        <dbReference type="ChEBI" id="CHEBI:597326"/>
    </ligand>
</feature>
<comment type="caution">
    <text evidence="9">The sequence shown here is derived from an EMBL/GenBank/DDBJ whole genome shotgun (WGS) entry which is preliminary data.</text>
</comment>
<dbReference type="Gene3D" id="2.40.37.10">
    <property type="entry name" value="Lyase, Ornithine Decarboxylase, Chain A, domain 1"/>
    <property type="match status" value="1"/>
</dbReference>
<dbReference type="CDD" id="cd06828">
    <property type="entry name" value="PLPDE_III_DapDC"/>
    <property type="match status" value="1"/>
</dbReference>
<comment type="function">
    <text evidence="5">Specifically catalyzes the decarboxylation of meso-diaminopimelate (meso-DAP) to L-lysine.</text>
</comment>
<feature type="binding site" evidence="5">
    <location>
        <position position="336"/>
    </location>
    <ligand>
        <name>substrate</name>
    </ligand>
</feature>
<feature type="binding site" evidence="5">
    <location>
        <position position="397"/>
    </location>
    <ligand>
        <name>pyridoxal 5'-phosphate</name>
        <dbReference type="ChEBI" id="CHEBI:597326"/>
    </ligand>
</feature>
<evidence type="ECO:0000256" key="5">
    <source>
        <dbReference type="HAMAP-Rule" id="MF_02120"/>
    </source>
</evidence>
<proteinExistence type="inferred from homology"/>
<dbReference type="InterPro" id="IPR000183">
    <property type="entry name" value="Orn/DAP/Arg_de-COase"/>
</dbReference>
<dbReference type="InterPro" id="IPR022644">
    <property type="entry name" value="De-COase2_N"/>
</dbReference>
<dbReference type="NCBIfam" id="TIGR01048">
    <property type="entry name" value="lysA"/>
    <property type="match status" value="1"/>
</dbReference>
<dbReference type="InterPro" id="IPR029066">
    <property type="entry name" value="PLP-binding_barrel"/>
</dbReference>
<dbReference type="Proteomes" id="UP001521074">
    <property type="component" value="Unassembled WGS sequence"/>
</dbReference>
<dbReference type="EMBL" id="JAJSOJ010000008">
    <property type="protein sequence ID" value="MCE0742820.1"/>
    <property type="molecule type" value="Genomic_DNA"/>
</dbReference>
<dbReference type="Pfam" id="PF02784">
    <property type="entry name" value="Orn_Arg_deC_N"/>
    <property type="match status" value="1"/>
</dbReference>
<evidence type="ECO:0000256" key="1">
    <source>
        <dbReference type="ARBA" id="ARBA00001933"/>
    </source>
</evidence>
<evidence type="ECO:0000259" key="8">
    <source>
        <dbReference type="Pfam" id="PF02784"/>
    </source>
</evidence>
<comment type="subunit">
    <text evidence="5">Homodimer.</text>
</comment>
<reference evidence="9 10" key="1">
    <citation type="submission" date="2021-12" db="EMBL/GenBank/DDBJ databases">
        <title>Genome sequence of Acetobacter sicerae DmPark20a_162.</title>
        <authorList>
            <person name="Chaston J.M."/>
        </authorList>
    </citation>
    <scope>NUCLEOTIDE SEQUENCE [LARGE SCALE GENOMIC DNA]</scope>
    <source>
        <strain evidence="9 10">DmPark20a_162</strain>
    </source>
</reference>
<dbReference type="HAMAP" id="MF_02120">
    <property type="entry name" value="LysA"/>
    <property type="match status" value="1"/>
</dbReference>
<comment type="similarity">
    <text evidence="5">Belongs to the Orn/Lys/Arg decarboxylase class-II family. LysA subfamily.</text>
</comment>
<evidence type="ECO:0000256" key="6">
    <source>
        <dbReference type="NCBIfam" id="TIGR01048"/>
    </source>
</evidence>
<dbReference type="Gene3D" id="3.20.20.10">
    <property type="entry name" value="Alanine racemase"/>
    <property type="match status" value="1"/>
</dbReference>
<keyword evidence="10" id="KW-1185">Reference proteome</keyword>
<evidence type="ECO:0000256" key="2">
    <source>
        <dbReference type="ARBA" id="ARBA00022793"/>
    </source>
</evidence>
<keyword evidence="5 7" id="KW-0457">Lysine biosynthesis</keyword>
<dbReference type="PROSITE" id="PS00879">
    <property type="entry name" value="ODR_DC_2_2"/>
    <property type="match status" value="1"/>
</dbReference>
<feature type="binding site" evidence="5">
    <location>
        <position position="299"/>
    </location>
    <ligand>
        <name>substrate</name>
    </ligand>
</feature>
<comment type="cofactor">
    <cofactor evidence="1 5 7">
        <name>pyridoxal 5'-phosphate</name>
        <dbReference type="ChEBI" id="CHEBI:597326"/>
    </cofactor>
</comment>
<dbReference type="InterPro" id="IPR002986">
    <property type="entry name" value="DAP_deCOOHase_LysA"/>
</dbReference>
<protein>
    <recommendedName>
        <fullName evidence="5 6">Diaminopimelate decarboxylase</fullName>
        <shortName evidence="5">DAP decarboxylase</shortName>
        <shortName evidence="5">DAPDC</shortName>
        <ecNumber evidence="5 6">4.1.1.20</ecNumber>
    </recommendedName>
</protein>
<dbReference type="GO" id="GO:0008836">
    <property type="term" value="F:diaminopimelate decarboxylase activity"/>
    <property type="evidence" value="ECO:0007669"/>
    <property type="project" value="UniProtKB-EC"/>
</dbReference>
<evidence type="ECO:0000256" key="7">
    <source>
        <dbReference type="RuleBase" id="RU003738"/>
    </source>
</evidence>
<dbReference type="SUPFAM" id="SSF50621">
    <property type="entry name" value="Alanine racemase C-terminal domain-like"/>
    <property type="match status" value="1"/>
</dbReference>
<gene>
    <name evidence="5 9" type="primary">lysA</name>
    <name evidence="9" type="ORF">LWC05_02760</name>
</gene>
<feature type="binding site" evidence="5">
    <location>
        <position position="262"/>
    </location>
    <ligand>
        <name>pyridoxal 5'-phosphate</name>
        <dbReference type="ChEBI" id="CHEBI:597326"/>
    </ligand>
</feature>
<evidence type="ECO:0000313" key="9">
    <source>
        <dbReference type="EMBL" id="MCE0742820.1"/>
    </source>
</evidence>
<dbReference type="RefSeq" id="WP_232876339.1">
    <property type="nucleotide sequence ID" value="NZ_JAJSOJ010000008.1"/>
</dbReference>
<feature type="binding site" evidence="5">
    <location>
        <position position="340"/>
    </location>
    <ligand>
        <name>substrate</name>
    </ligand>
</feature>
<keyword evidence="5" id="KW-0028">Amino-acid biosynthesis</keyword>
<feature type="modified residue" description="N6-(pyridoxal phosphate)lysine" evidence="5">
    <location>
        <position position="83"/>
    </location>
</feature>
<dbReference type="PANTHER" id="PTHR43727">
    <property type="entry name" value="DIAMINOPIMELATE DECARBOXYLASE"/>
    <property type="match status" value="1"/>
</dbReference>
<organism evidence="9 10">
    <name type="scientific">Acetobacter sicerae</name>
    <dbReference type="NCBI Taxonomy" id="85325"/>
    <lineage>
        <taxon>Bacteria</taxon>
        <taxon>Pseudomonadati</taxon>
        <taxon>Pseudomonadota</taxon>
        <taxon>Alphaproteobacteria</taxon>
        <taxon>Acetobacterales</taxon>
        <taxon>Acetobacteraceae</taxon>
        <taxon>Acetobacter</taxon>
    </lineage>
</organism>